<feature type="transmembrane region" description="Helical" evidence="6">
    <location>
        <begin position="50"/>
        <end position="73"/>
    </location>
</feature>
<feature type="transmembrane region" description="Helical" evidence="6">
    <location>
        <begin position="93"/>
        <end position="110"/>
    </location>
</feature>
<evidence type="ECO:0000313" key="8">
    <source>
        <dbReference type="Proteomes" id="UP000078559"/>
    </source>
</evidence>
<evidence type="ECO:0000256" key="2">
    <source>
        <dbReference type="ARBA" id="ARBA00022448"/>
    </source>
</evidence>
<dbReference type="Pfam" id="PF06609">
    <property type="entry name" value="TRI12"/>
    <property type="match status" value="1"/>
</dbReference>
<dbReference type="Proteomes" id="UP000078559">
    <property type="component" value="Chromosome 6"/>
</dbReference>
<protein>
    <submittedName>
        <fullName evidence="7">HC-toxin efflux carrier TOXA</fullName>
    </submittedName>
</protein>
<keyword evidence="4 6" id="KW-1133">Transmembrane helix</keyword>
<evidence type="ECO:0000256" key="5">
    <source>
        <dbReference type="ARBA" id="ARBA00023136"/>
    </source>
</evidence>
<dbReference type="SMR" id="A0A194W3Q4"/>
<evidence type="ECO:0000313" key="7">
    <source>
        <dbReference type="EMBL" id="KUI70713.1"/>
    </source>
</evidence>
<dbReference type="GO" id="GO:0022857">
    <property type="term" value="F:transmembrane transporter activity"/>
    <property type="evidence" value="ECO:0007669"/>
    <property type="project" value="InterPro"/>
</dbReference>
<dbReference type="GO" id="GO:0005886">
    <property type="term" value="C:plasma membrane"/>
    <property type="evidence" value="ECO:0007669"/>
    <property type="project" value="TreeGrafter"/>
</dbReference>
<evidence type="ECO:0000256" key="3">
    <source>
        <dbReference type="ARBA" id="ARBA00022692"/>
    </source>
</evidence>
<dbReference type="AlphaFoldDB" id="A0A194W3Q4"/>
<comment type="subcellular location">
    <subcellularLocation>
        <location evidence="1">Membrane</location>
        <topology evidence="1">Multi-pass membrane protein</topology>
    </subcellularLocation>
</comment>
<proteinExistence type="predicted"/>
<sequence>MFFHPPSAAKPIEASWKEKSLQMDPIGIVLAMGSIISFILALQYGGQTHAWNSSVVISLLVGFVVILIAMGFWQYYQGEYAMLPRRLLKKRSLWASSIFQFFFAGCYLLLL</sequence>
<evidence type="ECO:0000256" key="4">
    <source>
        <dbReference type="ARBA" id="ARBA00022989"/>
    </source>
</evidence>
<organism evidence="7 8">
    <name type="scientific">Cytospora mali</name>
    <name type="common">Apple Valsa canker fungus</name>
    <name type="synonym">Valsa mali</name>
    <dbReference type="NCBI Taxonomy" id="578113"/>
    <lineage>
        <taxon>Eukaryota</taxon>
        <taxon>Fungi</taxon>
        <taxon>Dikarya</taxon>
        <taxon>Ascomycota</taxon>
        <taxon>Pezizomycotina</taxon>
        <taxon>Sordariomycetes</taxon>
        <taxon>Sordariomycetidae</taxon>
        <taxon>Diaporthales</taxon>
        <taxon>Cytosporaceae</taxon>
        <taxon>Cytospora</taxon>
    </lineage>
</organism>
<evidence type="ECO:0000256" key="1">
    <source>
        <dbReference type="ARBA" id="ARBA00004141"/>
    </source>
</evidence>
<dbReference type="InterPro" id="IPR010573">
    <property type="entry name" value="MFS_Str1/Tri12-like"/>
</dbReference>
<feature type="transmembrane region" description="Helical" evidence="6">
    <location>
        <begin position="26"/>
        <end position="44"/>
    </location>
</feature>
<keyword evidence="8" id="KW-1185">Reference proteome</keyword>
<keyword evidence="2" id="KW-0813">Transport</keyword>
<gene>
    <name evidence="7" type="ORF">VM1G_06108</name>
</gene>
<accession>A0A194W3Q4</accession>
<dbReference type="EMBL" id="CM003103">
    <property type="protein sequence ID" value="KUI70713.1"/>
    <property type="molecule type" value="Genomic_DNA"/>
</dbReference>
<dbReference type="PANTHER" id="PTHR23501:SF177">
    <property type="entry name" value="MAJOR FACILITATOR SUPERFAMILY (MFS) PROFILE DOMAIN-CONTAINING PROTEIN-RELATED"/>
    <property type="match status" value="1"/>
</dbReference>
<dbReference type="PANTHER" id="PTHR23501">
    <property type="entry name" value="MAJOR FACILITATOR SUPERFAMILY"/>
    <property type="match status" value="1"/>
</dbReference>
<reference evidence="7" key="1">
    <citation type="submission" date="2014-12" db="EMBL/GenBank/DDBJ databases">
        <title>Genome Sequence of Valsa Canker Pathogens Uncovers a Specific Adaption of Colonization on Woody Bark.</title>
        <authorList>
            <person name="Yin Z."/>
            <person name="Liu H."/>
            <person name="Gao X."/>
            <person name="Li Z."/>
            <person name="Song N."/>
            <person name="Ke X."/>
            <person name="Dai Q."/>
            <person name="Wu Y."/>
            <person name="Sun Y."/>
            <person name="Xu J.-R."/>
            <person name="Kang Z.K."/>
            <person name="Wang L."/>
            <person name="Huang L."/>
        </authorList>
    </citation>
    <scope>NUCLEOTIDE SEQUENCE [LARGE SCALE GENOMIC DNA]</scope>
    <source>
        <strain evidence="7">03-8</strain>
    </source>
</reference>
<name>A0A194W3Q4_CYTMA</name>
<evidence type="ECO:0000256" key="6">
    <source>
        <dbReference type="SAM" id="Phobius"/>
    </source>
</evidence>
<dbReference type="OrthoDB" id="10021397at2759"/>
<keyword evidence="5 6" id="KW-0472">Membrane</keyword>
<keyword evidence="3 6" id="KW-0812">Transmembrane</keyword>